<evidence type="ECO:0000313" key="2">
    <source>
        <dbReference type="Proteomes" id="UP000193642"/>
    </source>
</evidence>
<dbReference type="EMBL" id="MCGO01000068">
    <property type="protein sequence ID" value="ORY33293.1"/>
    <property type="molecule type" value="Genomic_DNA"/>
</dbReference>
<proteinExistence type="predicted"/>
<evidence type="ECO:0000313" key="1">
    <source>
        <dbReference type="EMBL" id="ORY33293.1"/>
    </source>
</evidence>
<dbReference type="AlphaFoldDB" id="A0A1Y2BEN0"/>
<organism evidence="1 2">
    <name type="scientific">Rhizoclosmatium globosum</name>
    <dbReference type="NCBI Taxonomy" id="329046"/>
    <lineage>
        <taxon>Eukaryota</taxon>
        <taxon>Fungi</taxon>
        <taxon>Fungi incertae sedis</taxon>
        <taxon>Chytridiomycota</taxon>
        <taxon>Chytridiomycota incertae sedis</taxon>
        <taxon>Chytridiomycetes</taxon>
        <taxon>Chytridiales</taxon>
        <taxon>Chytriomycetaceae</taxon>
        <taxon>Rhizoclosmatium</taxon>
    </lineage>
</organism>
<sequence length="361" mass="40057">MHPFLHNPQKAIYTPTYLHDIQKTLKTLATTLYTQHQPRESLASLKTLTSLLLLHPSENASEIATTMNLTAFLALEFTRTKVSPPQTLFSTLRTNGTYSPHEVACDALSRNVVYLAGLPASMHQVNLYMALTLTHVARARYLCTLPQNTTVARTATGDQARLAKEHALCLVSAVCHTVGTWNHVLVVSALQVLVVAALVDGDQVRAWDSVKRVFAVLKEVWDVDDGNCFEVGGEGEVNEGWNGNEVLGEWFRMGRDGLLNGVVREEKVEFEREWAKRVCRRLLLGAEEIAKGSVGRWLGANVRFIKVVEKQKPRIVFNPTSVPVIVPAASKSTRSQRLEQARIVERAVDFSDVSDVSSDSE</sequence>
<dbReference type="Proteomes" id="UP000193642">
    <property type="component" value="Unassembled WGS sequence"/>
</dbReference>
<comment type="caution">
    <text evidence="1">The sequence shown here is derived from an EMBL/GenBank/DDBJ whole genome shotgun (WGS) entry which is preliminary data.</text>
</comment>
<name>A0A1Y2BEN0_9FUNG</name>
<gene>
    <name evidence="1" type="ORF">BCR33DRAFT_521861</name>
</gene>
<reference evidence="1 2" key="1">
    <citation type="submission" date="2016-07" db="EMBL/GenBank/DDBJ databases">
        <title>Pervasive Adenine N6-methylation of Active Genes in Fungi.</title>
        <authorList>
            <consortium name="DOE Joint Genome Institute"/>
            <person name="Mondo S.J."/>
            <person name="Dannebaum R.O."/>
            <person name="Kuo R.C."/>
            <person name="Labutti K."/>
            <person name="Haridas S."/>
            <person name="Kuo A."/>
            <person name="Salamov A."/>
            <person name="Ahrendt S.R."/>
            <person name="Lipzen A."/>
            <person name="Sullivan W."/>
            <person name="Andreopoulos W.B."/>
            <person name="Clum A."/>
            <person name="Lindquist E."/>
            <person name="Daum C."/>
            <person name="Ramamoorthy G.K."/>
            <person name="Gryganskyi A."/>
            <person name="Culley D."/>
            <person name="Magnuson J.K."/>
            <person name="James T.Y."/>
            <person name="O'Malley M.A."/>
            <person name="Stajich J.E."/>
            <person name="Spatafora J.W."/>
            <person name="Visel A."/>
            <person name="Grigoriev I.V."/>
        </authorList>
    </citation>
    <scope>NUCLEOTIDE SEQUENCE [LARGE SCALE GENOMIC DNA]</scope>
    <source>
        <strain evidence="1 2">JEL800</strain>
    </source>
</reference>
<keyword evidence="2" id="KW-1185">Reference proteome</keyword>
<protein>
    <submittedName>
        <fullName evidence="1">Uncharacterized protein</fullName>
    </submittedName>
</protein>
<accession>A0A1Y2BEN0</accession>